<dbReference type="AlphaFoldDB" id="A0A0N1JTA2"/>
<evidence type="ECO:0000256" key="4">
    <source>
        <dbReference type="ARBA" id="ARBA00022692"/>
    </source>
</evidence>
<accession>A0A0N1JTA2</accession>
<feature type="domain" description="Type II secretion system protein GspF" evidence="8">
    <location>
        <begin position="60"/>
        <end position="183"/>
    </location>
</feature>
<evidence type="ECO:0000313" key="9">
    <source>
        <dbReference type="EMBL" id="KPC54008.1"/>
    </source>
</evidence>
<dbReference type="InterPro" id="IPR018076">
    <property type="entry name" value="T2SS_GspF_dom"/>
</dbReference>
<feature type="transmembrane region" description="Helical" evidence="7">
    <location>
        <begin position="159"/>
        <end position="182"/>
    </location>
</feature>
<feature type="transmembrane region" description="Helical" evidence="7">
    <location>
        <begin position="367"/>
        <end position="388"/>
    </location>
</feature>
<dbReference type="Pfam" id="PF00482">
    <property type="entry name" value="T2SSF"/>
    <property type="match status" value="2"/>
</dbReference>
<dbReference type="STRING" id="857265.WG78_05145"/>
<protein>
    <submittedName>
        <fullName evidence="9">Putative type II secretion system protein F</fullName>
    </submittedName>
</protein>
<evidence type="ECO:0000256" key="6">
    <source>
        <dbReference type="ARBA" id="ARBA00023136"/>
    </source>
</evidence>
<keyword evidence="4 7" id="KW-0812">Transmembrane</keyword>
<keyword evidence="5 7" id="KW-1133">Transmembrane helix</keyword>
<dbReference type="RefSeq" id="WP_053936724.1">
    <property type="nucleotide sequence ID" value="NZ_LAQT01000003.1"/>
</dbReference>
<reference evidence="9 10" key="1">
    <citation type="submission" date="2015-07" db="EMBL/GenBank/DDBJ databases">
        <title>Draft genome sequence of the Amantichitinum ursilacus IGB-41, a new chitin-degrading bacterium.</title>
        <authorList>
            <person name="Kirstahler P."/>
            <person name="Guenther M."/>
            <person name="Grumaz C."/>
            <person name="Rupp S."/>
            <person name="Zibek S."/>
            <person name="Sohn K."/>
        </authorList>
    </citation>
    <scope>NUCLEOTIDE SEQUENCE [LARGE SCALE GENOMIC DNA]</scope>
    <source>
        <strain evidence="9 10">IGB-41</strain>
    </source>
</reference>
<evidence type="ECO:0000256" key="3">
    <source>
        <dbReference type="ARBA" id="ARBA00022475"/>
    </source>
</evidence>
<dbReference type="GO" id="GO:0015628">
    <property type="term" value="P:protein secretion by the type II secretion system"/>
    <property type="evidence" value="ECO:0007669"/>
    <property type="project" value="TreeGrafter"/>
</dbReference>
<sequence>MRYRYKALTLAGVACSGQQEATSVGALQQQLLSAQLVLLQARPAPVRSPRRLSTEAHAQWCFQLHQLLAAGVPMHEALAELSASTADARVAEQIRQLHTRLQHGASLTTAMQAAAACFDPLLLQGVAAGEASGQLVAVLARLQLHFAWRAQMQRQTRKALGYPLFAAVVLLAAISFLLVYLLPQVRDFVASTGAPLPLATRALLALAAGLQRFGVALLSIACMGALALALAWRTSVAFRQTLAHWSLRMPVAGRLLCEGLWSHYARSLALLYEAGVPVLHALALAEDGVRNRHLRIALHAARGQIEQGQTLATALGRIQPAPTLLPGLLRTGENSGQLGAALNQLANSCEHAVRQHTERMQALIEPLLTLVLGAMLAWVMLAVLGPVFDSLGALR</sequence>
<keyword evidence="6 7" id="KW-0472">Membrane</keyword>
<name>A0A0N1JTA2_9NEIS</name>
<dbReference type="Proteomes" id="UP000037939">
    <property type="component" value="Unassembled WGS sequence"/>
</dbReference>
<dbReference type="InterPro" id="IPR042094">
    <property type="entry name" value="T2SS_GspF_sf"/>
</dbReference>
<dbReference type="InterPro" id="IPR003004">
    <property type="entry name" value="GspF/PilC"/>
</dbReference>
<dbReference type="PRINTS" id="PR00812">
    <property type="entry name" value="BCTERIALGSPF"/>
</dbReference>
<keyword evidence="10" id="KW-1185">Reference proteome</keyword>
<dbReference type="PANTHER" id="PTHR30012">
    <property type="entry name" value="GENERAL SECRETION PATHWAY PROTEIN"/>
    <property type="match status" value="1"/>
</dbReference>
<feature type="transmembrane region" description="Helical" evidence="7">
    <location>
        <begin position="202"/>
        <end position="232"/>
    </location>
</feature>
<evidence type="ECO:0000256" key="1">
    <source>
        <dbReference type="ARBA" id="ARBA00004651"/>
    </source>
</evidence>
<dbReference type="GO" id="GO:0005886">
    <property type="term" value="C:plasma membrane"/>
    <property type="evidence" value="ECO:0007669"/>
    <property type="project" value="UniProtKB-SubCell"/>
</dbReference>
<dbReference type="OrthoDB" id="9805682at2"/>
<evidence type="ECO:0000259" key="8">
    <source>
        <dbReference type="Pfam" id="PF00482"/>
    </source>
</evidence>
<dbReference type="PANTHER" id="PTHR30012:SF0">
    <property type="entry name" value="TYPE II SECRETION SYSTEM PROTEIN F-RELATED"/>
    <property type="match status" value="1"/>
</dbReference>
<keyword evidence="3" id="KW-1003">Cell membrane</keyword>
<evidence type="ECO:0000313" key="10">
    <source>
        <dbReference type="Proteomes" id="UP000037939"/>
    </source>
</evidence>
<feature type="domain" description="Type II secretion system protein GspF" evidence="8">
    <location>
        <begin position="265"/>
        <end position="386"/>
    </location>
</feature>
<evidence type="ECO:0000256" key="2">
    <source>
        <dbReference type="ARBA" id="ARBA00005745"/>
    </source>
</evidence>
<evidence type="ECO:0000256" key="5">
    <source>
        <dbReference type="ARBA" id="ARBA00022989"/>
    </source>
</evidence>
<gene>
    <name evidence="9" type="primary">gspF</name>
    <name evidence="9" type="ORF">WG78_05145</name>
</gene>
<dbReference type="Gene3D" id="1.20.81.30">
    <property type="entry name" value="Type II secretion system (T2SS), domain F"/>
    <property type="match status" value="2"/>
</dbReference>
<evidence type="ECO:0000256" key="7">
    <source>
        <dbReference type="SAM" id="Phobius"/>
    </source>
</evidence>
<comment type="caution">
    <text evidence="9">The sequence shown here is derived from an EMBL/GenBank/DDBJ whole genome shotgun (WGS) entry which is preliminary data.</text>
</comment>
<comment type="similarity">
    <text evidence="2">Belongs to the GSP F family.</text>
</comment>
<organism evidence="9 10">
    <name type="scientific">Amantichitinum ursilacus</name>
    <dbReference type="NCBI Taxonomy" id="857265"/>
    <lineage>
        <taxon>Bacteria</taxon>
        <taxon>Pseudomonadati</taxon>
        <taxon>Pseudomonadota</taxon>
        <taxon>Betaproteobacteria</taxon>
        <taxon>Neisseriales</taxon>
        <taxon>Chitinibacteraceae</taxon>
        <taxon>Amantichitinum</taxon>
    </lineage>
</organism>
<dbReference type="EMBL" id="LAQT01000003">
    <property type="protein sequence ID" value="KPC54008.1"/>
    <property type="molecule type" value="Genomic_DNA"/>
</dbReference>
<comment type="subcellular location">
    <subcellularLocation>
        <location evidence="1">Cell membrane</location>
        <topology evidence="1">Multi-pass membrane protein</topology>
    </subcellularLocation>
</comment>
<proteinExistence type="inferred from homology"/>